<dbReference type="Pfam" id="PF01467">
    <property type="entry name" value="CTP_transf_like"/>
    <property type="match status" value="1"/>
</dbReference>
<dbReference type="PANTHER" id="PTHR46969:SF1">
    <property type="entry name" value="BIFUNCTIONAL PROTEIN HLDE"/>
    <property type="match status" value="1"/>
</dbReference>
<evidence type="ECO:0000259" key="10">
    <source>
        <dbReference type="Pfam" id="PF00294"/>
    </source>
</evidence>
<dbReference type="InterPro" id="IPR011611">
    <property type="entry name" value="PfkB_dom"/>
</dbReference>
<dbReference type="AlphaFoldDB" id="A0A382A5M4"/>
<evidence type="ECO:0000256" key="8">
    <source>
        <dbReference type="ARBA" id="ARBA00023268"/>
    </source>
</evidence>
<dbReference type="NCBIfam" id="TIGR02198">
    <property type="entry name" value="rfaE_dom_I"/>
    <property type="match status" value="1"/>
</dbReference>
<organism evidence="12">
    <name type="scientific">marine metagenome</name>
    <dbReference type="NCBI Taxonomy" id="408172"/>
    <lineage>
        <taxon>unclassified sequences</taxon>
        <taxon>metagenomes</taxon>
        <taxon>ecological metagenomes</taxon>
    </lineage>
</organism>
<accession>A0A382A5M4</accession>
<dbReference type="HAMAP" id="MF_01603">
    <property type="entry name" value="HldE"/>
    <property type="match status" value="1"/>
</dbReference>
<dbReference type="Gene3D" id="3.40.50.620">
    <property type="entry name" value="HUPs"/>
    <property type="match status" value="1"/>
</dbReference>
<proteinExistence type="inferred from homology"/>
<dbReference type="GO" id="GO:0005829">
    <property type="term" value="C:cytosol"/>
    <property type="evidence" value="ECO:0007669"/>
    <property type="project" value="TreeGrafter"/>
</dbReference>
<feature type="domain" description="Cytidyltransferase-like" evidence="11">
    <location>
        <begin position="358"/>
        <end position="449"/>
    </location>
</feature>
<keyword evidence="5" id="KW-0547">Nucleotide-binding</keyword>
<keyword evidence="6" id="KW-0418">Kinase</keyword>
<dbReference type="PANTHER" id="PTHR46969">
    <property type="entry name" value="BIFUNCTIONAL PROTEIN HLDE"/>
    <property type="match status" value="1"/>
</dbReference>
<dbReference type="GO" id="GO:0016773">
    <property type="term" value="F:phosphotransferase activity, alcohol group as acceptor"/>
    <property type="evidence" value="ECO:0007669"/>
    <property type="project" value="InterPro"/>
</dbReference>
<keyword evidence="8" id="KW-0511">Multifunctional enzyme</keyword>
<dbReference type="GO" id="GO:0033786">
    <property type="term" value="F:heptose-1-phosphate adenylyltransferase activity"/>
    <property type="evidence" value="ECO:0007669"/>
    <property type="project" value="TreeGrafter"/>
</dbReference>
<keyword evidence="4" id="KW-0548">Nucleotidyltransferase</keyword>
<dbReference type="GO" id="GO:0005524">
    <property type="term" value="F:ATP binding"/>
    <property type="evidence" value="ECO:0007669"/>
    <property type="project" value="UniProtKB-KW"/>
</dbReference>
<evidence type="ECO:0000256" key="1">
    <source>
        <dbReference type="ARBA" id="ARBA00002319"/>
    </source>
</evidence>
<dbReference type="GO" id="GO:0033785">
    <property type="term" value="F:heptose 7-phosphate kinase activity"/>
    <property type="evidence" value="ECO:0007669"/>
    <property type="project" value="TreeGrafter"/>
</dbReference>
<comment type="function">
    <text evidence="1">Catalyzes the phosphorylation of D-glycero-D-manno-heptose 7-phosphate at the C-1 position to selectively form D-glycero-beta-D-manno-heptose-1,7-bisphosphate.</text>
</comment>
<dbReference type="InterPro" id="IPR011913">
    <property type="entry name" value="RfaE_dom_I"/>
</dbReference>
<dbReference type="EMBL" id="UINC01023875">
    <property type="protein sequence ID" value="SVA96412.1"/>
    <property type="molecule type" value="Genomic_DNA"/>
</dbReference>
<gene>
    <name evidence="12" type="ORF">METZ01_LOCUS149266</name>
</gene>
<dbReference type="Pfam" id="PF00294">
    <property type="entry name" value="PfkB"/>
    <property type="match status" value="1"/>
</dbReference>
<evidence type="ECO:0000256" key="3">
    <source>
        <dbReference type="ARBA" id="ARBA00022679"/>
    </source>
</evidence>
<dbReference type="CDD" id="cd01172">
    <property type="entry name" value="RfaE_like"/>
    <property type="match status" value="1"/>
</dbReference>
<dbReference type="InterPro" id="IPR004821">
    <property type="entry name" value="Cyt_trans-like"/>
</dbReference>
<dbReference type="InterPro" id="IPR014729">
    <property type="entry name" value="Rossmann-like_a/b/a_fold"/>
</dbReference>
<evidence type="ECO:0000256" key="4">
    <source>
        <dbReference type="ARBA" id="ARBA00022695"/>
    </source>
</evidence>
<sequence>MINPSDLVCHIEWLSQARVLCIGDLMLDRFVYGEVERTSPEAPVPVLGIERQTAMLGGVGNVARNLISLGSSATLLSVVGDDEVGRTLTQMIGEEERIEPHLLVEPGRPSTEKTRFLAGGQQLLRTDRETRNWISDRSAENLLRMAEDIVPHSDVLVLSDYAKGILTAELCQALIACARAASKPVVVDPKGPNYGRYKGASVITPNRRELGAATGAPVETESEIVAAGQALIEQVAIDALLVTRSRHGMTVLSAGGKVEHLPARAREVFDVSGAGDTVIATLASALAKDVNLIEASALANLAAGVVVAKTGTAVVFATDLLHAVRAGDVSSSEAKIVPLMAALESIAKWRDGGQSIGFTNGCFDLLHPGHISLLRQSKSNCERLVVGLNSDASVRRLKGEDRPIQTESARAQVLASLENIDLVVIFAEDTPINMIKAVRPDVLIKGDDYEIHGVVGA</sequence>
<evidence type="ECO:0000259" key="11">
    <source>
        <dbReference type="Pfam" id="PF01467"/>
    </source>
</evidence>
<keyword evidence="9" id="KW-0119">Carbohydrate metabolism</keyword>
<evidence type="ECO:0000256" key="2">
    <source>
        <dbReference type="ARBA" id="ARBA00003753"/>
    </source>
</evidence>
<reference evidence="12" key="1">
    <citation type="submission" date="2018-05" db="EMBL/GenBank/DDBJ databases">
        <authorList>
            <person name="Lanie J.A."/>
            <person name="Ng W.-L."/>
            <person name="Kazmierczak K.M."/>
            <person name="Andrzejewski T.M."/>
            <person name="Davidsen T.M."/>
            <person name="Wayne K.J."/>
            <person name="Tettelin H."/>
            <person name="Glass J.I."/>
            <person name="Rusch D."/>
            <person name="Podicherti R."/>
            <person name="Tsui H.-C.T."/>
            <person name="Winkler M.E."/>
        </authorList>
    </citation>
    <scope>NUCLEOTIDE SEQUENCE</scope>
</reference>
<dbReference type="InterPro" id="IPR029056">
    <property type="entry name" value="Ribokinase-like"/>
</dbReference>
<keyword evidence="7" id="KW-0067">ATP-binding</keyword>
<dbReference type="Gene3D" id="3.40.1190.20">
    <property type="match status" value="1"/>
</dbReference>
<feature type="domain" description="Carbohydrate kinase PfkB" evidence="10">
    <location>
        <begin position="17"/>
        <end position="313"/>
    </location>
</feature>
<dbReference type="FunFam" id="3.40.1190.20:FF:000002">
    <property type="entry name" value="Bifunctional protein HldE"/>
    <property type="match status" value="1"/>
</dbReference>
<name>A0A382A5M4_9ZZZZ</name>
<dbReference type="SUPFAM" id="SSF53613">
    <property type="entry name" value="Ribokinase-like"/>
    <property type="match status" value="1"/>
</dbReference>
<evidence type="ECO:0000313" key="12">
    <source>
        <dbReference type="EMBL" id="SVA96412.1"/>
    </source>
</evidence>
<evidence type="ECO:0000256" key="9">
    <source>
        <dbReference type="ARBA" id="ARBA00023277"/>
    </source>
</evidence>
<dbReference type="InterPro" id="IPR023030">
    <property type="entry name" value="Bifunc_HldE"/>
</dbReference>
<keyword evidence="3" id="KW-0808">Transferase</keyword>
<feature type="non-terminal residue" evidence="12">
    <location>
        <position position="457"/>
    </location>
</feature>
<dbReference type="SUPFAM" id="SSF52374">
    <property type="entry name" value="Nucleotidylyl transferase"/>
    <property type="match status" value="1"/>
</dbReference>
<evidence type="ECO:0000256" key="7">
    <source>
        <dbReference type="ARBA" id="ARBA00022840"/>
    </source>
</evidence>
<dbReference type="NCBIfam" id="TIGR00125">
    <property type="entry name" value="cyt_tran_rel"/>
    <property type="match status" value="1"/>
</dbReference>
<evidence type="ECO:0000256" key="6">
    <source>
        <dbReference type="ARBA" id="ARBA00022777"/>
    </source>
</evidence>
<protein>
    <recommendedName>
        <fullName evidence="13">D-glycero-beta-D-manno-heptose 1-phosphate adenylyltransferase</fullName>
    </recommendedName>
</protein>
<comment type="function">
    <text evidence="2">Catalyzes the ADP transfer from ATP to D-glycero-beta-D-manno-heptose 1-phosphate, yielding ADP-D-glycero-beta-D-manno-heptose.</text>
</comment>
<evidence type="ECO:0008006" key="13">
    <source>
        <dbReference type="Google" id="ProtNLM"/>
    </source>
</evidence>
<evidence type="ECO:0000256" key="5">
    <source>
        <dbReference type="ARBA" id="ARBA00022741"/>
    </source>
</evidence>